<dbReference type="NCBIfam" id="TIGR02532">
    <property type="entry name" value="IV_pilin_GFxxxE"/>
    <property type="match status" value="1"/>
</dbReference>
<evidence type="ECO:0000256" key="1">
    <source>
        <dbReference type="SAM" id="Phobius"/>
    </source>
</evidence>
<dbReference type="OrthoDB" id="205350at2"/>
<reference evidence="2 3" key="1">
    <citation type="submission" date="2016-01" db="EMBL/GenBank/DDBJ databases">
        <title>High potential of lignocellulose degradation of a new Verrucomicrobia species.</title>
        <authorList>
            <person name="Wang Y."/>
            <person name="Shi Y."/>
            <person name="Qiu Z."/>
            <person name="Liu S."/>
            <person name="Yang H."/>
        </authorList>
    </citation>
    <scope>NUCLEOTIDE SEQUENCE [LARGE SCALE GENOMIC DNA]</scope>
    <source>
        <strain evidence="2 3">TSB47</strain>
    </source>
</reference>
<organism evidence="2 3">
    <name type="scientific">Termitidicoccus mucosus</name>
    <dbReference type="NCBI Taxonomy" id="1184151"/>
    <lineage>
        <taxon>Bacteria</taxon>
        <taxon>Pseudomonadati</taxon>
        <taxon>Verrucomicrobiota</taxon>
        <taxon>Opitutia</taxon>
        <taxon>Opitutales</taxon>
        <taxon>Opitutaceae</taxon>
        <taxon>Termitidicoccus</taxon>
    </lineage>
</organism>
<dbReference type="EMBL" id="LRRQ01000175">
    <property type="protein sequence ID" value="OAM87316.1"/>
    <property type="molecule type" value="Genomic_DNA"/>
</dbReference>
<dbReference type="InterPro" id="IPR012902">
    <property type="entry name" value="N_methyl_site"/>
</dbReference>
<dbReference type="InterPro" id="IPR045584">
    <property type="entry name" value="Pilin-like"/>
</dbReference>
<keyword evidence="1" id="KW-0812">Transmembrane</keyword>
<dbReference type="STRING" id="1184151.AW736_23975"/>
<evidence type="ECO:0000313" key="3">
    <source>
        <dbReference type="Proteomes" id="UP000078486"/>
    </source>
</evidence>
<dbReference type="Pfam" id="PF07963">
    <property type="entry name" value="N_methyl"/>
    <property type="match status" value="1"/>
</dbReference>
<comment type="caution">
    <text evidence="2">The sequence shown here is derived from an EMBL/GenBank/DDBJ whole genome shotgun (WGS) entry which is preliminary data.</text>
</comment>
<evidence type="ECO:0008006" key="4">
    <source>
        <dbReference type="Google" id="ProtNLM"/>
    </source>
</evidence>
<dbReference type="AlphaFoldDB" id="A0A178IE58"/>
<protein>
    <recommendedName>
        <fullName evidence="4">Prepilin-type N-terminal cleavage/methylation domain-containing protein</fullName>
    </recommendedName>
</protein>
<keyword evidence="1" id="KW-0472">Membrane</keyword>
<dbReference type="SUPFAM" id="SSF54523">
    <property type="entry name" value="Pili subunits"/>
    <property type="match status" value="1"/>
</dbReference>
<gene>
    <name evidence="2" type="ORF">AW736_23975</name>
</gene>
<accession>A0A178IE58</accession>
<keyword evidence="3" id="KW-1185">Reference proteome</keyword>
<dbReference type="PROSITE" id="PS00409">
    <property type="entry name" value="PROKAR_NTER_METHYL"/>
    <property type="match status" value="1"/>
</dbReference>
<proteinExistence type="predicted"/>
<name>A0A178IE58_9BACT</name>
<dbReference type="Proteomes" id="UP000078486">
    <property type="component" value="Unassembled WGS sequence"/>
</dbReference>
<dbReference type="Gene3D" id="3.30.700.10">
    <property type="entry name" value="Glycoprotein, Type 4 Pilin"/>
    <property type="match status" value="1"/>
</dbReference>
<keyword evidence="1" id="KW-1133">Transmembrane helix</keyword>
<sequence length="251" mass="26402">MKKHLPKYHHSQGYSLLELVLVLAIVAVLVGLLLPKGFDALRNARVQQVVRTVDTLKTALVDYLALAGGNGSLPRTEGMGIPTSGAALTGATDIAKSNAARLDTVLLATGRLERPLSLRMGTQTYMSTGTGNELTWNQAVLAFVMTPDAAPQRDWSAVTRAEARMANPSLVPSAALGANFLLDGFTNLNANSIVAYLVIPSCPARDAYELAMAMNGAQLAPLEGTASDTGLVAYAAPTNGVTDVYVYLTSI</sequence>
<dbReference type="RefSeq" id="WP_068772823.1">
    <property type="nucleotide sequence ID" value="NZ_CP109796.1"/>
</dbReference>
<feature type="transmembrane region" description="Helical" evidence="1">
    <location>
        <begin position="12"/>
        <end position="34"/>
    </location>
</feature>
<evidence type="ECO:0000313" key="2">
    <source>
        <dbReference type="EMBL" id="OAM87316.1"/>
    </source>
</evidence>